<dbReference type="Pfam" id="PF00754">
    <property type="entry name" value="F5_F8_type_C"/>
    <property type="match status" value="1"/>
</dbReference>
<dbReference type="SMART" id="SM00231">
    <property type="entry name" value="FA58C"/>
    <property type="match status" value="1"/>
</dbReference>
<evidence type="ECO:0000313" key="2">
    <source>
        <dbReference type="EMBL" id="CAH3041560.1"/>
    </source>
</evidence>
<dbReference type="Gene3D" id="2.60.120.260">
    <property type="entry name" value="Galactose-binding domain-like"/>
    <property type="match status" value="1"/>
</dbReference>
<dbReference type="CDD" id="cd00057">
    <property type="entry name" value="FA58C"/>
    <property type="match status" value="1"/>
</dbReference>
<dbReference type="PANTHER" id="PTHR24543:SF325">
    <property type="entry name" value="F5_8 TYPE C DOMAIN-CONTAINING PROTEIN"/>
    <property type="match status" value="1"/>
</dbReference>
<protein>
    <recommendedName>
        <fullName evidence="1">F5/8 type C domain-containing protein</fullName>
    </recommendedName>
</protein>
<organism evidence="2 3">
    <name type="scientific">Pocillopora meandrina</name>
    <dbReference type="NCBI Taxonomy" id="46732"/>
    <lineage>
        <taxon>Eukaryota</taxon>
        <taxon>Metazoa</taxon>
        <taxon>Cnidaria</taxon>
        <taxon>Anthozoa</taxon>
        <taxon>Hexacorallia</taxon>
        <taxon>Scleractinia</taxon>
        <taxon>Astrocoeniina</taxon>
        <taxon>Pocilloporidae</taxon>
        <taxon>Pocillopora</taxon>
    </lineage>
</organism>
<dbReference type="SUPFAM" id="SSF49785">
    <property type="entry name" value="Galactose-binding domain-like"/>
    <property type="match status" value="1"/>
</dbReference>
<reference evidence="2 3" key="1">
    <citation type="submission" date="2022-05" db="EMBL/GenBank/DDBJ databases">
        <authorList>
            <consortium name="Genoscope - CEA"/>
            <person name="William W."/>
        </authorList>
    </citation>
    <scope>NUCLEOTIDE SEQUENCE [LARGE SCALE GENOMIC DNA]</scope>
</reference>
<dbReference type="PROSITE" id="PS50022">
    <property type="entry name" value="FA58C_3"/>
    <property type="match status" value="1"/>
</dbReference>
<dbReference type="PANTHER" id="PTHR24543">
    <property type="entry name" value="MULTICOPPER OXIDASE-RELATED"/>
    <property type="match status" value="1"/>
</dbReference>
<proteinExistence type="predicted"/>
<dbReference type="InterPro" id="IPR008979">
    <property type="entry name" value="Galactose-bd-like_sf"/>
</dbReference>
<dbReference type="Proteomes" id="UP001159428">
    <property type="component" value="Unassembled WGS sequence"/>
</dbReference>
<dbReference type="FunFam" id="2.60.120.260:FF:000016">
    <property type="entry name" value="Contactin-associated protein-like 4 isoform 1"/>
    <property type="match status" value="1"/>
</dbReference>
<keyword evidence="3" id="KW-1185">Reference proteome</keyword>
<name>A0AAU9W3Q4_9CNID</name>
<gene>
    <name evidence="2" type="ORF">PMEA_00029269</name>
</gene>
<sequence length="159" mass="18598">MENGNIHNDQLSASSQFFAHGVTRGRLNLLSSPGAWVCRTVDRYQWLQVDLRSQDISVTGLATQGRNDWNQWVIQYNVQYSYDGDDFKYYTENGQSPKVWQNCRMLSMNEFSGNVDRNTVVYHDLVPPIKARYIRFRPSVWRDRVSMRVELYTCIEGTT</sequence>
<accession>A0AAU9W3Q4</accession>
<evidence type="ECO:0000313" key="3">
    <source>
        <dbReference type="Proteomes" id="UP001159428"/>
    </source>
</evidence>
<dbReference type="AlphaFoldDB" id="A0AAU9W3Q4"/>
<comment type="caution">
    <text evidence="2">The sequence shown here is derived from an EMBL/GenBank/DDBJ whole genome shotgun (WGS) entry which is preliminary data.</text>
</comment>
<dbReference type="InterPro" id="IPR000421">
    <property type="entry name" value="FA58C"/>
</dbReference>
<feature type="domain" description="F5/8 type C" evidence="1">
    <location>
        <begin position="1"/>
        <end position="154"/>
    </location>
</feature>
<evidence type="ECO:0000259" key="1">
    <source>
        <dbReference type="PROSITE" id="PS50022"/>
    </source>
</evidence>
<dbReference type="EMBL" id="CALNXJ010000006">
    <property type="protein sequence ID" value="CAH3041560.1"/>
    <property type="molecule type" value="Genomic_DNA"/>
</dbReference>